<comment type="caution">
    <text evidence="11">Lacks conserved residue(s) required for the propagation of feature annotation.</text>
</comment>
<dbReference type="HOGENOM" id="CLU_022957_2_0_1"/>
<gene>
    <name evidence="14" type="ORF">Z517_10856</name>
</gene>
<evidence type="ECO:0000256" key="9">
    <source>
        <dbReference type="ARBA" id="ARBA00023136"/>
    </source>
</evidence>
<feature type="transmembrane region" description="Helical" evidence="11">
    <location>
        <begin position="220"/>
        <end position="242"/>
    </location>
</feature>
<keyword evidence="5" id="KW-0808">Transferase</keyword>
<dbReference type="Pfam" id="PF03901">
    <property type="entry name" value="Glyco_transf_22"/>
    <property type="match status" value="1"/>
</dbReference>
<evidence type="ECO:0000256" key="1">
    <source>
        <dbReference type="ARBA" id="ARBA00004477"/>
    </source>
</evidence>
<dbReference type="RefSeq" id="XP_013279919.1">
    <property type="nucleotide sequence ID" value="XM_013424465.1"/>
</dbReference>
<dbReference type="AlphaFoldDB" id="A0A0D2DEM0"/>
<dbReference type="STRING" id="1442368.A0A0D2DEM0"/>
<dbReference type="EC" id="2.4.1.-" evidence="11"/>
<keyword evidence="6 11" id="KW-0812">Transmembrane</keyword>
<keyword evidence="15" id="KW-1185">Reference proteome</keyword>
<keyword evidence="9 11" id="KW-0472">Membrane</keyword>
<evidence type="ECO:0000256" key="12">
    <source>
        <dbReference type="SAM" id="MobiDB-lite"/>
    </source>
</evidence>
<accession>A0A0D2DEM0</accession>
<dbReference type="PANTHER" id="PTHR22760">
    <property type="entry name" value="GLYCOSYLTRANSFERASE"/>
    <property type="match status" value="1"/>
</dbReference>
<keyword evidence="8 11" id="KW-1133">Transmembrane helix</keyword>
<dbReference type="Proteomes" id="UP000053029">
    <property type="component" value="Unassembled WGS sequence"/>
</dbReference>
<evidence type="ECO:0000256" key="4">
    <source>
        <dbReference type="ARBA" id="ARBA00022676"/>
    </source>
</evidence>
<evidence type="ECO:0000256" key="3">
    <source>
        <dbReference type="ARBA" id="ARBA00022502"/>
    </source>
</evidence>
<dbReference type="GO" id="GO:0005789">
    <property type="term" value="C:endoplasmic reticulum membrane"/>
    <property type="evidence" value="ECO:0007669"/>
    <property type="project" value="UniProtKB-SubCell"/>
</dbReference>
<keyword evidence="13" id="KW-0732">Signal</keyword>
<feature type="transmembrane region" description="Helical" evidence="11">
    <location>
        <begin position="369"/>
        <end position="389"/>
    </location>
</feature>
<dbReference type="PANTHER" id="PTHR22760:SF3">
    <property type="entry name" value="GPI MANNOSYLTRANSFERASE 4"/>
    <property type="match status" value="1"/>
</dbReference>
<dbReference type="EMBL" id="KN846975">
    <property type="protein sequence ID" value="KIW76111.1"/>
    <property type="molecule type" value="Genomic_DNA"/>
</dbReference>
<sequence>MWRLLYLFLLFIRVYFAVSPSYLHPDEIFQGPEPVAAYLFPYPTRPTWEWTSSRPIRSVFPLWPIYGLPMTLLKWTWAQEEDGDCVDTTVIYYTLRLVMFLLSFVLEDWAVHELVRSPRRWIQAVILVTSSYVTWTFQTHTFSNSVETLLVLWSLVMIERILRDKKRSAIASSAVLGFLFVFGIFNRVTFPAFVVIPGIQLLPHFWNSYNADMDLRPFCLLALSLSGIFWTLIAIIIDTAYYSGPSATRSFRALYDHVWKSPVITPLNNLLYNTQTSNLAQHGLHPHYQHILINLPQLLGPAFILLIASVYPFNLRILKGLLSNNRLASAGAGCLLLSLIPHQEPRFLLPAVPLILTSIRAPSSKIRAILFWTTWVIFNGVLAILMGVYHQGGIIPAQLAMPSLVTHSLNTTHSDAHNVEIFWWKTYPPPTFLLGSDPLHPTTNRSLNISTVPLMGYPQNELVFMLMQHMPTCDPTLVERLILHKEKTDIFVVAPLSAWRLDASNPLLTSSNHLSVQKAEFTYPPVSNFSFAIDMNIPPAQLTLTNLAVFRRHLNLDDLDFGDDGVWPTLERVVGRRGLGVWRVDRICGPVEYVDAHTGEKLTAEQVNVRKAENNEGREDLVQEADSFEDAGRVSSSAMIHTTAAPEEQDQRRVSTTTVTPDSPTDDPSLDL</sequence>
<evidence type="ECO:0000256" key="5">
    <source>
        <dbReference type="ARBA" id="ARBA00022679"/>
    </source>
</evidence>
<dbReference type="GeneID" id="25310346"/>
<evidence type="ECO:0000256" key="10">
    <source>
        <dbReference type="ARBA" id="ARBA00038466"/>
    </source>
</evidence>
<evidence type="ECO:0000313" key="14">
    <source>
        <dbReference type="EMBL" id="KIW76111.1"/>
    </source>
</evidence>
<feature type="region of interest" description="Disordered" evidence="12">
    <location>
        <begin position="613"/>
        <end position="672"/>
    </location>
</feature>
<dbReference type="OrthoDB" id="10066429at2759"/>
<feature type="chain" id="PRO_5002251365" description="Mannosyltransferase" evidence="13">
    <location>
        <begin position="18"/>
        <end position="672"/>
    </location>
</feature>
<evidence type="ECO:0000256" key="2">
    <source>
        <dbReference type="ARBA" id="ARBA00004687"/>
    </source>
</evidence>
<dbReference type="GO" id="GO:0006506">
    <property type="term" value="P:GPI anchor biosynthetic process"/>
    <property type="evidence" value="ECO:0007669"/>
    <property type="project" value="UniProtKB-KW"/>
</dbReference>
<comment type="subcellular location">
    <subcellularLocation>
        <location evidence="1 11">Endoplasmic reticulum membrane</location>
        <topology evidence="1 11">Multi-pass membrane protein</topology>
    </subcellularLocation>
</comment>
<dbReference type="InterPro" id="IPR005599">
    <property type="entry name" value="GPI_mannosylTrfase"/>
</dbReference>
<evidence type="ECO:0000313" key="15">
    <source>
        <dbReference type="Proteomes" id="UP000053029"/>
    </source>
</evidence>
<evidence type="ECO:0000256" key="6">
    <source>
        <dbReference type="ARBA" id="ARBA00022692"/>
    </source>
</evidence>
<evidence type="ECO:0000256" key="8">
    <source>
        <dbReference type="ARBA" id="ARBA00022989"/>
    </source>
</evidence>
<keyword evidence="7 11" id="KW-0256">Endoplasmic reticulum</keyword>
<name>A0A0D2DEM0_9EURO</name>
<evidence type="ECO:0000256" key="13">
    <source>
        <dbReference type="SAM" id="SignalP"/>
    </source>
</evidence>
<feature type="transmembrane region" description="Helical" evidence="11">
    <location>
        <begin position="174"/>
        <end position="200"/>
    </location>
</feature>
<protein>
    <recommendedName>
        <fullName evidence="11">Mannosyltransferase</fullName>
        <ecNumber evidence="11">2.4.1.-</ecNumber>
    </recommendedName>
</protein>
<feature type="transmembrane region" description="Helical" evidence="11">
    <location>
        <begin position="291"/>
        <end position="311"/>
    </location>
</feature>
<feature type="compositionally biased region" description="Low complexity" evidence="12">
    <location>
        <begin position="654"/>
        <end position="663"/>
    </location>
</feature>
<organism evidence="14 15">
    <name type="scientific">Fonsecaea pedrosoi CBS 271.37</name>
    <dbReference type="NCBI Taxonomy" id="1442368"/>
    <lineage>
        <taxon>Eukaryota</taxon>
        <taxon>Fungi</taxon>
        <taxon>Dikarya</taxon>
        <taxon>Ascomycota</taxon>
        <taxon>Pezizomycotina</taxon>
        <taxon>Eurotiomycetes</taxon>
        <taxon>Chaetothyriomycetidae</taxon>
        <taxon>Chaetothyriales</taxon>
        <taxon>Herpotrichiellaceae</taxon>
        <taxon>Fonsecaea</taxon>
    </lineage>
</organism>
<comment type="similarity">
    <text evidence="10">Belongs to the glycosyltransferase 22 family. PIGZ subfamily.</text>
</comment>
<feature type="signal peptide" evidence="13">
    <location>
        <begin position="1"/>
        <end position="17"/>
    </location>
</feature>
<evidence type="ECO:0000256" key="11">
    <source>
        <dbReference type="RuleBase" id="RU363075"/>
    </source>
</evidence>
<keyword evidence="4 11" id="KW-0328">Glycosyltransferase</keyword>
<keyword evidence="3" id="KW-0337">GPI-anchor biosynthesis</keyword>
<proteinExistence type="inferred from homology"/>
<comment type="pathway">
    <text evidence="2">Glycolipid biosynthesis; glycosylphosphatidylinositol-anchor biosynthesis.</text>
</comment>
<dbReference type="GO" id="GO:0000026">
    <property type="term" value="F:alpha-1,2-mannosyltransferase activity"/>
    <property type="evidence" value="ECO:0007669"/>
    <property type="project" value="TreeGrafter"/>
</dbReference>
<evidence type="ECO:0000256" key="7">
    <source>
        <dbReference type="ARBA" id="ARBA00022824"/>
    </source>
</evidence>
<reference evidence="14 15" key="1">
    <citation type="submission" date="2015-01" db="EMBL/GenBank/DDBJ databases">
        <title>The Genome Sequence of Fonsecaea pedrosoi CBS 271.37.</title>
        <authorList>
            <consortium name="The Broad Institute Genomics Platform"/>
            <person name="Cuomo C."/>
            <person name="de Hoog S."/>
            <person name="Gorbushina A."/>
            <person name="Stielow B."/>
            <person name="Teixiera M."/>
            <person name="Abouelleil A."/>
            <person name="Chapman S.B."/>
            <person name="Priest M."/>
            <person name="Young S.K."/>
            <person name="Wortman J."/>
            <person name="Nusbaum C."/>
            <person name="Birren B."/>
        </authorList>
    </citation>
    <scope>NUCLEOTIDE SEQUENCE [LARGE SCALE GENOMIC DNA]</scope>
    <source>
        <strain evidence="14 15">CBS 271.37</strain>
    </source>
</reference>
<dbReference type="VEuPathDB" id="FungiDB:Z517_10856"/>